<gene>
    <name evidence="1" type="ORF">SAMN05421880_1095</name>
</gene>
<organism evidence="1 2">
    <name type="scientific">Nitrosomonas nitrosa</name>
    <dbReference type="NCBI Taxonomy" id="52442"/>
    <lineage>
        <taxon>Bacteria</taxon>
        <taxon>Pseudomonadati</taxon>
        <taxon>Pseudomonadota</taxon>
        <taxon>Betaproteobacteria</taxon>
        <taxon>Nitrosomonadales</taxon>
        <taxon>Nitrosomonadaceae</taxon>
        <taxon>Nitrosomonas</taxon>
    </lineage>
</organism>
<accession>A0A1I4NTP5</accession>
<protein>
    <submittedName>
        <fullName evidence="1">Uncharacterized protein</fullName>
    </submittedName>
</protein>
<evidence type="ECO:0000313" key="1">
    <source>
        <dbReference type="EMBL" id="SFM18871.1"/>
    </source>
</evidence>
<dbReference type="AlphaFoldDB" id="A0A1I4NTP5"/>
<dbReference type="Proteomes" id="UP000199561">
    <property type="component" value="Unassembled WGS sequence"/>
</dbReference>
<sequence>MISILNNLPTTTALPYKPHRLTVADYHRKTEAGILSEHDRVELIEGEPFDRHAIGSLHAGTVKCLSSLLKPTVGEHANGIYPRSYFFLVNFPNHNRILRYFGQADFYRSNHPSATDSLTWYPGTWIVDLDNRRLHSSREPAPGNYRSQQSLSELPTLAAVMLPGRLFDLTKLLGLTIAFITSNRTLPHAGVFQSTISFSRRLTKPCTIFPLSLTHRLNCVGT</sequence>
<dbReference type="EMBL" id="FOUF01000009">
    <property type="protein sequence ID" value="SFM18871.1"/>
    <property type="molecule type" value="Genomic_DNA"/>
</dbReference>
<dbReference type="STRING" id="52442.SAMN05421880_1095"/>
<evidence type="ECO:0000313" key="2">
    <source>
        <dbReference type="Proteomes" id="UP000199561"/>
    </source>
</evidence>
<name>A0A1I4NTP5_9PROT</name>
<keyword evidence="2" id="KW-1185">Reference proteome</keyword>
<proteinExistence type="predicted"/>
<reference evidence="1 2" key="1">
    <citation type="submission" date="2016-10" db="EMBL/GenBank/DDBJ databases">
        <authorList>
            <person name="de Groot N.N."/>
        </authorList>
    </citation>
    <scope>NUCLEOTIDE SEQUENCE [LARGE SCALE GENOMIC DNA]</scope>
    <source>
        <strain evidence="1 2">Nm146</strain>
    </source>
</reference>